<dbReference type="GO" id="GO:0005634">
    <property type="term" value="C:nucleus"/>
    <property type="evidence" value="ECO:0007669"/>
    <property type="project" value="UniProtKB-SubCell"/>
</dbReference>
<evidence type="ECO:0000256" key="3">
    <source>
        <dbReference type="ARBA" id="ARBA00022737"/>
    </source>
</evidence>
<comment type="caution">
    <text evidence="10">The sequence shown here is derived from an EMBL/GenBank/DDBJ whole genome shotgun (WGS) entry which is preliminary data.</text>
</comment>
<feature type="compositionally biased region" description="Acidic residues" evidence="8">
    <location>
        <begin position="100"/>
        <end position="110"/>
    </location>
</feature>
<dbReference type="PANTHER" id="PTHR24406">
    <property type="entry name" value="TRANSCRIPTIONAL REPRESSOR CTCFL-RELATED"/>
    <property type="match status" value="1"/>
</dbReference>
<evidence type="ECO:0000259" key="9">
    <source>
        <dbReference type="PROSITE" id="PS50157"/>
    </source>
</evidence>
<feature type="region of interest" description="Disordered" evidence="8">
    <location>
        <begin position="49"/>
        <end position="77"/>
    </location>
</feature>
<comment type="subcellular location">
    <subcellularLocation>
        <location evidence="1">Nucleus</location>
    </subcellularLocation>
</comment>
<evidence type="ECO:0000256" key="7">
    <source>
        <dbReference type="PROSITE-ProRule" id="PRU00042"/>
    </source>
</evidence>
<keyword evidence="4 7" id="KW-0863">Zinc-finger</keyword>
<name>A0AAD5M646_PARTN</name>
<accession>A0AAD5M646</accession>
<protein>
    <recommendedName>
        <fullName evidence="9">C2H2-type domain-containing protein</fullName>
    </recommendedName>
</protein>
<proteinExistence type="predicted"/>
<evidence type="ECO:0000256" key="8">
    <source>
        <dbReference type="SAM" id="MobiDB-lite"/>
    </source>
</evidence>
<dbReference type="InterPro" id="IPR036236">
    <property type="entry name" value="Znf_C2H2_sf"/>
</dbReference>
<feature type="region of interest" description="Disordered" evidence="8">
    <location>
        <begin position="100"/>
        <end position="119"/>
    </location>
</feature>
<evidence type="ECO:0000256" key="6">
    <source>
        <dbReference type="ARBA" id="ARBA00023242"/>
    </source>
</evidence>
<dbReference type="Gene3D" id="3.30.160.60">
    <property type="entry name" value="Classic Zinc Finger"/>
    <property type="match status" value="2"/>
</dbReference>
<sequence length="465" mass="51800">MVDLSSFCANSASPTFDLATFLSGALQLKSDGQLINELAFSSKTIVKPSAISTSASSSPNEGRKRRRGEVANPANTLDGLVARRADDTLESFQKRCLSEEEAIEGPDDEQEARRMERDPDVSTRMCSACGYVGKWISEMIRHKRVHTNERPFKCRYCSRTSKWKADLIRHVAKTHGIRVLSKYSRSKAFDHSITKLTSRGDDDKPKMLSCESDKEQERQKQLLSLTIDAGDTGVNRPEPLLHEKVPLSYRCSLCHFEQIGHSMLVHHLRAVHNKDPYECRCRAAFVSIGSALSHATTSHCCSPDDLVLNVIPAYGNRNNVLSTISSESLSPTTPRSNCSPDSGVQFDLDEVEPDRISMVRRSTSVGESDNETTNIGKSTTVRIDRTFRQKNTSTVSEPSQMLPSIPATTPTTTPVIPPVDISTALMALQLPFVPDYLLAMASFRTKLLKMLSEWIVTEYNKFYED</sequence>
<organism evidence="10 11">
    <name type="scientific">Parelaphostrongylus tenuis</name>
    <name type="common">Meningeal worm</name>
    <dbReference type="NCBI Taxonomy" id="148309"/>
    <lineage>
        <taxon>Eukaryota</taxon>
        <taxon>Metazoa</taxon>
        <taxon>Ecdysozoa</taxon>
        <taxon>Nematoda</taxon>
        <taxon>Chromadorea</taxon>
        <taxon>Rhabditida</taxon>
        <taxon>Rhabditina</taxon>
        <taxon>Rhabditomorpha</taxon>
        <taxon>Strongyloidea</taxon>
        <taxon>Metastrongylidae</taxon>
        <taxon>Parelaphostrongylus</taxon>
    </lineage>
</organism>
<dbReference type="PROSITE" id="PS50157">
    <property type="entry name" value="ZINC_FINGER_C2H2_2"/>
    <property type="match status" value="1"/>
</dbReference>
<feature type="domain" description="C2H2-type" evidence="9">
    <location>
        <begin position="124"/>
        <end position="151"/>
    </location>
</feature>
<keyword evidence="3" id="KW-0677">Repeat</keyword>
<dbReference type="GO" id="GO:0008270">
    <property type="term" value="F:zinc ion binding"/>
    <property type="evidence" value="ECO:0007669"/>
    <property type="project" value="UniProtKB-KW"/>
</dbReference>
<keyword evidence="11" id="KW-1185">Reference proteome</keyword>
<evidence type="ECO:0000313" key="10">
    <source>
        <dbReference type="EMBL" id="KAJ1351233.1"/>
    </source>
</evidence>
<dbReference type="SUPFAM" id="SSF57667">
    <property type="entry name" value="beta-beta-alpha zinc fingers"/>
    <property type="match status" value="1"/>
</dbReference>
<evidence type="ECO:0000256" key="2">
    <source>
        <dbReference type="ARBA" id="ARBA00022723"/>
    </source>
</evidence>
<evidence type="ECO:0000256" key="5">
    <source>
        <dbReference type="ARBA" id="ARBA00022833"/>
    </source>
</evidence>
<dbReference type="Proteomes" id="UP001196413">
    <property type="component" value="Unassembled WGS sequence"/>
</dbReference>
<dbReference type="InterPro" id="IPR013087">
    <property type="entry name" value="Znf_C2H2_type"/>
</dbReference>
<reference evidence="10" key="1">
    <citation type="submission" date="2021-06" db="EMBL/GenBank/DDBJ databases">
        <title>Parelaphostrongylus tenuis whole genome reference sequence.</title>
        <authorList>
            <person name="Garwood T.J."/>
            <person name="Larsen P.A."/>
            <person name="Fountain-Jones N.M."/>
            <person name="Garbe J.R."/>
            <person name="Macchietto M.G."/>
            <person name="Kania S.A."/>
            <person name="Gerhold R.W."/>
            <person name="Richards J.E."/>
            <person name="Wolf T.M."/>
        </authorList>
    </citation>
    <scope>NUCLEOTIDE SEQUENCE</scope>
    <source>
        <strain evidence="10">MNPRO001-30</strain>
        <tissue evidence="10">Meninges</tissue>
    </source>
</reference>
<evidence type="ECO:0000313" key="11">
    <source>
        <dbReference type="Proteomes" id="UP001196413"/>
    </source>
</evidence>
<keyword evidence="5" id="KW-0862">Zinc</keyword>
<evidence type="ECO:0000256" key="1">
    <source>
        <dbReference type="ARBA" id="ARBA00004123"/>
    </source>
</evidence>
<dbReference type="EMBL" id="JAHQIW010001033">
    <property type="protein sequence ID" value="KAJ1351233.1"/>
    <property type="molecule type" value="Genomic_DNA"/>
</dbReference>
<dbReference type="AlphaFoldDB" id="A0AAD5M646"/>
<evidence type="ECO:0000256" key="4">
    <source>
        <dbReference type="ARBA" id="ARBA00022771"/>
    </source>
</evidence>
<feature type="compositionally biased region" description="Low complexity" evidence="8">
    <location>
        <begin position="49"/>
        <end position="58"/>
    </location>
</feature>
<feature type="compositionally biased region" description="Polar residues" evidence="8">
    <location>
        <begin position="325"/>
        <end position="342"/>
    </location>
</feature>
<feature type="region of interest" description="Disordered" evidence="8">
    <location>
        <begin position="325"/>
        <end position="344"/>
    </location>
</feature>
<gene>
    <name evidence="10" type="ORF">KIN20_007209</name>
</gene>
<keyword evidence="2" id="KW-0479">Metal-binding</keyword>
<dbReference type="InterPro" id="IPR050888">
    <property type="entry name" value="ZnF_C2H2-type_TF"/>
</dbReference>
<dbReference type="SMART" id="SM00355">
    <property type="entry name" value="ZnF_C2H2"/>
    <property type="match status" value="3"/>
</dbReference>
<keyword evidence="6" id="KW-0539">Nucleus</keyword>